<sequence>MQSAKLWCNSVKDSLLSFIYPTPEEKEASPDATLNSPPTVVCLEESVSEANVDCKASFDSSNESMFIHPNQTSQVLPEKHVLQTYSSSEEKEASFDVKFGPPTVVCLEESDFISNVNNKSSFDSSNESMPIHSNQTS</sequence>
<organism evidence="1 2">
    <name type="scientific">Entomophthora muscae</name>
    <dbReference type="NCBI Taxonomy" id="34485"/>
    <lineage>
        <taxon>Eukaryota</taxon>
        <taxon>Fungi</taxon>
        <taxon>Fungi incertae sedis</taxon>
        <taxon>Zoopagomycota</taxon>
        <taxon>Entomophthoromycotina</taxon>
        <taxon>Entomophthoromycetes</taxon>
        <taxon>Entomophthorales</taxon>
        <taxon>Entomophthoraceae</taxon>
        <taxon>Entomophthora</taxon>
    </lineage>
</organism>
<keyword evidence="2" id="KW-1185">Reference proteome</keyword>
<comment type="caution">
    <text evidence="1">The sequence shown here is derived from an EMBL/GenBank/DDBJ whole genome shotgun (WGS) entry which is preliminary data.</text>
</comment>
<accession>A0ACC2RIU4</accession>
<evidence type="ECO:0000313" key="1">
    <source>
        <dbReference type="EMBL" id="KAJ9049974.1"/>
    </source>
</evidence>
<gene>
    <name evidence="1" type="ORF">DSO57_1018862</name>
</gene>
<protein>
    <submittedName>
        <fullName evidence="1">Uncharacterized protein</fullName>
    </submittedName>
</protein>
<dbReference type="Proteomes" id="UP001165960">
    <property type="component" value="Unassembled WGS sequence"/>
</dbReference>
<reference evidence="1" key="1">
    <citation type="submission" date="2022-04" db="EMBL/GenBank/DDBJ databases">
        <title>Genome of the entomopathogenic fungus Entomophthora muscae.</title>
        <authorList>
            <person name="Elya C."/>
            <person name="Lovett B.R."/>
            <person name="Lee E."/>
            <person name="Macias A.M."/>
            <person name="Hajek A.E."/>
            <person name="De Bivort B.L."/>
            <person name="Kasson M.T."/>
            <person name="De Fine Licht H.H."/>
            <person name="Stajich J.E."/>
        </authorList>
    </citation>
    <scope>NUCLEOTIDE SEQUENCE</scope>
    <source>
        <strain evidence="1">Berkeley</strain>
    </source>
</reference>
<dbReference type="EMBL" id="QTSX02007183">
    <property type="protein sequence ID" value="KAJ9049974.1"/>
    <property type="molecule type" value="Genomic_DNA"/>
</dbReference>
<evidence type="ECO:0000313" key="2">
    <source>
        <dbReference type="Proteomes" id="UP001165960"/>
    </source>
</evidence>
<name>A0ACC2RIU4_9FUNG</name>
<proteinExistence type="predicted"/>